<reference evidence="7" key="1">
    <citation type="submission" date="2020-05" db="EMBL/GenBank/DDBJ databases">
        <authorList>
            <person name="Chiriac C."/>
            <person name="Salcher M."/>
            <person name="Ghai R."/>
            <person name="Kavagutti S V."/>
        </authorList>
    </citation>
    <scope>NUCLEOTIDE SEQUENCE</scope>
</reference>
<comment type="subcellular location">
    <subcellularLocation>
        <location evidence="1">Membrane</location>
        <topology evidence="1">Multi-pass membrane protein</topology>
    </subcellularLocation>
</comment>
<feature type="transmembrane region" description="Helical" evidence="5">
    <location>
        <begin position="44"/>
        <end position="69"/>
    </location>
</feature>
<keyword evidence="4 5" id="KW-0472">Membrane</keyword>
<dbReference type="InterPro" id="IPR000412">
    <property type="entry name" value="ABC_2_transport"/>
</dbReference>
<feature type="transmembrane region" description="Helical" evidence="5">
    <location>
        <begin position="128"/>
        <end position="147"/>
    </location>
</feature>
<dbReference type="PANTHER" id="PTHR43229">
    <property type="entry name" value="NODULATION PROTEIN J"/>
    <property type="match status" value="1"/>
</dbReference>
<organism evidence="7">
    <name type="scientific">freshwater metagenome</name>
    <dbReference type="NCBI Taxonomy" id="449393"/>
    <lineage>
        <taxon>unclassified sequences</taxon>
        <taxon>metagenomes</taxon>
        <taxon>ecological metagenomes</taxon>
    </lineage>
</organism>
<feature type="transmembrane region" description="Helical" evidence="5">
    <location>
        <begin position="159"/>
        <end position="179"/>
    </location>
</feature>
<keyword evidence="3 5" id="KW-1133">Transmembrane helix</keyword>
<dbReference type="GO" id="GO:0140359">
    <property type="term" value="F:ABC-type transporter activity"/>
    <property type="evidence" value="ECO:0007669"/>
    <property type="project" value="InterPro"/>
</dbReference>
<dbReference type="InterPro" id="IPR051784">
    <property type="entry name" value="Nod_factor_ABC_transporter"/>
</dbReference>
<feature type="transmembrane region" description="Helical" evidence="5">
    <location>
        <begin position="186"/>
        <end position="206"/>
    </location>
</feature>
<evidence type="ECO:0000256" key="5">
    <source>
        <dbReference type="SAM" id="Phobius"/>
    </source>
</evidence>
<dbReference type="AlphaFoldDB" id="A0A6J6I3C8"/>
<name>A0A6J6I3C8_9ZZZZ</name>
<feature type="domain" description="ABC transmembrane type-2" evidence="6">
    <location>
        <begin position="42"/>
        <end position="277"/>
    </location>
</feature>
<dbReference type="EMBL" id="CAEZVF010000044">
    <property type="protein sequence ID" value="CAB4619067.1"/>
    <property type="molecule type" value="Genomic_DNA"/>
</dbReference>
<dbReference type="Pfam" id="PF01061">
    <property type="entry name" value="ABC2_membrane"/>
    <property type="match status" value="1"/>
</dbReference>
<feature type="transmembrane region" description="Helical" evidence="5">
    <location>
        <begin position="252"/>
        <end position="271"/>
    </location>
</feature>
<accession>A0A6J6I3C8</accession>
<sequence length="280" mass="30301">MSTAQATQKSSMQASRPLVGWALHDGWAVAKRDLLKIARVPESWFFSIVQPIIFVLLFAFVFGGAIPVAGGNYREFLMAGIFAQTIGFNGANTTVGLAEDLTKGILDRFRSLPMAPSAVVLGRTTSDIFRGMLTLVVLAITGLAVGWSINNGAVKAVEAFALLLFFGFALSWIAAWVGLYMPNAQVANTAGLIWLFPLTFLSNAFVPLNTFPSWLQPVAEWNPLSSVTLAQRQLFGNPTGEIVGGFPQQSPILYTLISCVVILVIFVPLAVRKYSKTVAR</sequence>
<dbReference type="PANTHER" id="PTHR43229:SF2">
    <property type="entry name" value="NODULATION PROTEIN J"/>
    <property type="match status" value="1"/>
</dbReference>
<dbReference type="PROSITE" id="PS51012">
    <property type="entry name" value="ABC_TM2"/>
    <property type="match status" value="1"/>
</dbReference>
<dbReference type="InterPro" id="IPR047817">
    <property type="entry name" value="ABC2_TM_bact-type"/>
</dbReference>
<keyword evidence="2 5" id="KW-0812">Transmembrane</keyword>
<evidence type="ECO:0000259" key="6">
    <source>
        <dbReference type="PROSITE" id="PS51012"/>
    </source>
</evidence>
<evidence type="ECO:0000256" key="2">
    <source>
        <dbReference type="ARBA" id="ARBA00022692"/>
    </source>
</evidence>
<dbReference type="PIRSF" id="PIRSF006648">
    <property type="entry name" value="DrrB"/>
    <property type="match status" value="1"/>
</dbReference>
<proteinExistence type="predicted"/>
<evidence type="ECO:0000256" key="3">
    <source>
        <dbReference type="ARBA" id="ARBA00022989"/>
    </source>
</evidence>
<evidence type="ECO:0000256" key="4">
    <source>
        <dbReference type="ARBA" id="ARBA00023136"/>
    </source>
</evidence>
<gene>
    <name evidence="7" type="ORF">UFOPK1939_00430</name>
</gene>
<protein>
    <submittedName>
        <fullName evidence="7">Unannotated protein</fullName>
    </submittedName>
</protein>
<dbReference type="GO" id="GO:0043190">
    <property type="term" value="C:ATP-binding cassette (ABC) transporter complex"/>
    <property type="evidence" value="ECO:0007669"/>
    <property type="project" value="InterPro"/>
</dbReference>
<evidence type="ECO:0000256" key="1">
    <source>
        <dbReference type="ARBA" id="ARBA00004141"/>
    </source>
</evidence>
<evidence type="ECO:0000313" key="7">
    <source>
        <dbReference type="EMBL" id="CAB4619067.1"/>
    </source>
</evidence>
<dbReference type="InterPro" id="IPR013525">
    <property type="entry name" value="ABC2_TM"/>
</dbReference>